<evidence type="ECO:0000313" key="2">
    <source>
        <dbReference type="EMBL" id="ABM57198.1"/>
    </source>
</evidence>
<dbReference type="PROSITE" id="PS00571">
    <property type="entry name" value="AMIDASES"/>
    <property type="match status" value="1"/>
</dbReference>
<dbReference type="Pfam" id="PF01425">
    <property type="entry name" value="Amidase"/>
    <property type="match status" value="1"/>
</dbReference>
<gene>
    <name evidence="2" type="ordered locus">Veis_1437</name>
</gene>
<evidence type="ECO:0000259" key="1">
    <source>
        <dbReference type="Pfam" id="PF01425"/>
    </source>
</evidence>
<dbReference type="eggNOG" id="COG0154">
    <property type="taxonomic scope" value="Bacteria"/>
</dbReference>
<dbReference type="Gene3D" id="3.90.1300.10">
    <property type="entry name" value="Amidase signature (AS) domain"/>
    <property type="match status" value="1"/>
</dbReference>
<organism evidence="2 3">
    <name type="scientific">Verminephrobacter eiseniae (strain EF01-2)</name>
    <dbReference type="NCBI Taxonomy" id="391735"/>
    <lineage>
        <taxon>Bacteria</taxon>
        <taxon>Pseudomonadati</taxon>
        <taxon>Pseudomonadota</taxon>
        <taxon>Betaproteobacteria</taxon>
        <taxon>Burkholderiales</taxon>
        <taxon>Comamonadaceae</taxon>
        <taxon>Verminephrobacter</taxon>
    </lineage>
</organism>
<evidence type="ECO:0000313" key="3">
    <source>
        <dbReference type="Proteomes" id="UP000000374"/>
    </source>
</evidence>
<dbReference type="Proteomes" id="UP000000374">
    <property type="component" value="Chromosome"/>
</dbReference>
<dbReference type="SUPFAM" id="SSF75304">
    <property type="entry name" value="Amidase signature (AS) enzymes"/>
    <property type="match status" value="1"/>
</dbReference>
<dbReference type="InterPro" id="IPR036928">
    <property type="entry name" value="AS_sf"/>
</dbReference>
<dbReference type="InterPro" id="IPR020556">
    <property type="entry name" value="Amidase_CS"/>
</dbReference>
<sequence length="457" mass="47871">MLADLTATRERLQSGATTAPAELERCIAAAQAPANHHSFVRTTFDQARSAAAQPGQARLALAGLAVSVKDLFDIAGQTTSAGSTALADAPPAARDCVAVARLRAAGASIIGRSNMTEFACSGVGVNPHFGTPAAWDARSGALPGAPRVPGGSSSGAGVSVATGAAFIGLGSDTGGSIRIPAALNGIVGFKNTARLVPTTGAIPLSHSLDTACALTRSVRDAIVAHEVLAARHVARSQAPLSEYRLALVSTWFLDDMDATVARAFERSIATLRQAGARIAHIAPPAMQAAPAYGFPAPEGYAWHRALLQRTGARYDPRVRARIEKGASMMAWEYIELLQARQHWIERMHAELRDYDALLSPTVPIVAPAIADVAPADGLDAAQDAARDAEFLRVNSLLLRNTSIINLLDGCALSLPCHQPGELPVGLMVWHGALKDDQVLNAALQIEQALQKEARNNT</sequence>
<dbReference type="InterPro" id="IPR000120">
    <property type="entry name" value="Amidase"/>
</dbReference>
<dbReference type="GO" id="GO:0003824">
    <property type="term" value="F:catalytic activity"/>
    <property type="evidence" value="ECO:0007669"/>
    <property type="project" value="InterPro"/>
</dbReference>
<dbReference type="EMBL" id="CP000542">
    <property type="protein sequence ID" value="ABM57198.1"/>
    <property type="molecule type" value="Genomic_DNA"/>
</dbReference>
<reference evidence="3" key="1">
    <citation type="submission" date="2006-12" db="EMBL/GenBank/DDBJ databases">
        <title>Complete sequence of chromosome 1 of Verminephrobacter eiseniae EF01-2.</title>
        <authorList>
            <person name="Copeland A."/>
            <person name="Lucas S."/>
            <person name="Lapidus A."/>
            <person name="Barry K."/>
            <person name="Detter J.C."/>
            <person name="Glavina del Rio T."/>
            <person name="Dalin E."/>
            <person name="Tice H."/>
            <person name="Pitluck S."/>
            <person name="Chertkov O."/>
            <person name="Brettin T."/>
            <person name="Bruce D."/>
            <person name="Han C."/>
            <person name="Tapia R."/>
            <person name="Gilna P."/>
            <person name="Schmutz J."/>
            <person name="Larimer F."/>
            <person name="Land M."/>
            <person name="Hauser L."/>
            <person name="Kyrpides N."/>
            <person name="Kim E."/>
            <person name="Stahl D."/>
            <person name="Richardson P."/>
        </authorList>
    </citation>
    <scope>NUCLEOTIDE SEQUENCE [LARGE SCALE GENOMIC DNA]</scope>
    <source>
        <strain evidence="3">EF01-2</strain>
    </source>
</reference>
<protein>
    <submittedName>
        <fullName evidence="2">Amidase</fullName>
    </submittedName>
</protein>
<dbReference type="OrthoDB" id="112488at2"/>
<dbReference type="PANTHER" id="PTHR11895:SF176">
    <property type="entry name" value="AMIDASE AMID-RELATED"/>
    <property type="match status" value="1"/>
</dbReference>
<dbReference type="KEGG" id="vei:Veis_1437"/>
<proteinExistence type="predicted"/>
<feature type="domain" description="Amidase" evidence="1">
    <location>
        <begin position="24"/>
        <end position="439"/>
    </location>
</feature>
<dbReference type="GeneID" id="76460062"/>
<dbReference type="NCBIfam" id="NF005460">
    <property type="entry name" value="PRK07056.1"/>
    <property type="match status" value="1"/>
</dbReference>
<accession>A1WHU1</accession>
<dbReference type="AlphaFoldDB" id="A1WHU1"/>
<dbReference type="InterPro" id="IPR023631">
    <property type="entry name" value="Amidase_dom"/>
</dbReference>
<dbReference type="RefSeq" id="WP_011809205.1">
    <property type="nucleotide sequence ID" value="NC_008786.1"/>
</dbReference>
<name>A1WHU1_VEREI</name>
<keyword evidence="3" id="KW-1185">Reference proteome</keyword>
<dbReference type="STRING" id="391735.Veis_1437"/>
<dbReference type="PANTHER" id="PTHR11895">
    <property type="entry name" value="TRANSAMIDASE"/>
    <property type="match status" value="1"/>
</dbReference>
<dbReference type="HOGENOM" id="CLU_009600_0_3_4"/>